<dbReference type="InterPro" id="IPR036390">
    <property type="entry name" value="WH_DNA-bd_sf"/>
</dbReference>
<name>A0ABY8IHM0_9HYPH</name>
<protein>
    <submittedName>
        <fullName evidence="2">Helix-turn-helix transcriptional regulator</fullName>
    </submittedName>
</protein>
<evidence type="ECO:0000313" key="3">
    <source>
        <dbReference type="Proteomes" id="UP000318939"/>
    </source>
</evidence>
<organism evidence="2 3">
    <name type="scientific">Rhizobium rhododendri</name>
    <dbReference type="NCBI Taxonomy" id="2506430"/>
    <lineage>
        <taxon>Bacteria</taxon>
        <taxon>Pseudomonadati</taxon>
        <taxon>Pseudomonadota</taxon>
        <taxon>Alphaproteobacteria</taxon>
        <taxon>Hyphomicrobiales</taxon>
        <taxon>Rhizobiaceae</taxon>
        <taxon>Rhizobium/Agrobacterium group</taxon>
        <taxon>Rhizobium</taxon>
    </lineage>
</organism>
<evidence type="ECO:0000259" key="1">
    <source>
        <dbReference type="Pfam" id="PF03551"/>
    </source>
</evidence>
<gene>
    <name evidence="2" type="ORF">PR018_00880</name>
</gene>
<dbReference type="PANTHER" id="PTHR43252">
    <property type="entry name" value="TRANSCRIPTIONAL REGULATOR YQJI"/>
    <property type="match status" value="1"/>
</dbReference>
<keyword evidence="3" id="KW-1185">Reference proteome</keyword>
<accession>A0ABY8IHM0</accession>
<dbReference type="SUPFAM" id="SSF46785">
    <property type="entry name" value="Winged helix' DNA-binding domain"/>
    <property type="match status" value="1"/>
</dbReference>
<dbReference type="RefSeq" id="WP_142823978.1">
    <property type="nucleotide sequence ID" value="NZ_CP117267.1"/>
</dbReference>
<dbReference type="Gene3D" id="1.10.10.10">
    <property type="entry name" value="Winged helix-like DNA-binding domain superfamily/Winged helix DNA-binding domain"/>
    <property type="match status" value="1"/>
</dbReference>
<feature type="domain" description="Transcription regulator PadR N-terminal" evidence="1">
    <location>
        <begin position="14"/>
        <end position="84"/>
    </location>
</feature>
<reference evidence="2" key="2">
    <citation type="journal article" date="2023" name="MicrobiologyOpen">
        <title>Genomics of the tumorigenes clade of the family Rhizobiaceae and description of Rhizobium rhododendri sp. nov.</title>
        <authorList>
            <person name="Kuzmanovic N."/>
            <person name="diCenzo G.C."/>
            <person name="Bunk B."/>
            <person name="Sproeer C."/>
            <person name="Fruehling A."/>
            <person name="Neumann-Schaal M."/>
            <person name="Overmann J."/>
            <person name="Smalla K."/>
        </authorList>
    </citation>
    <scope>NUCLEOTIDE SEQUENCE</scope>
    <source>
        <strain evidence="2">Rho-6.2</strain>
    </source>
</reference>
<sequence length="186" mass="21082">MSSIRLFILSSFDLLGPMHGHRLRLEAENRYVSLWTDISVGAVYGAMSRLAEEKLLRQISEERDGNRPVRQIYEITDEGRRVLADLRRSGLTDIWYKHDPFDLALIRLDPASAAELPRLLDIRLKALEAQLAEANRINDWAAPYIGITKRSALKHGQHRLRAEIGYLREVIADIDAIVAEVSAGKV</sequence>
<dbReference type="InterPro" id="IPR036388">
    <property type="entry name" value="WH-like_DNA-bd_sf"/>
</dbReference>
<dbReference type="Pfam" id="PF03551">
    <property type="entry name" value="PadR"/>
    <property type="match status" value="1"/>
</dbReference>
<dbReference type="EMBL" id="CP117267">
    <property type="protein sequence ID" value="WFS23113.1"/>
    <property type="molecule type" value="Genomic_DNA"/>
</dbReference>
<reference evidence="2" key="1">
    <citation type="journal article" date="2019" name="Phytopathology">
        <title>A Novel Group of Rhizobium tumorigenes-Like Agrobacteria Associated with Crown Gall Disease of Rhododendron and Blueberry.</title>
        <authorList>
            <person name="Kuzmanovic N."/>
            <person name="Behrens P."/>
            <person name="Idczak E."/>
            <person name="Wagner S."/>
            <person name="Gotz M."/>
            <person name="Sproer C."/>
            <person name="Bunk B."/>
            <person name="Overmann J."/>
            <person name="Smalla K."/>
        </authorList>
    </citation>
    <scope>NUCLEOTIDE SEQUENCE</scope>
    <source>
        <strain evidence="2">Rho-6.2</strain>
    </source>
</reference>
<proteinExistence type="predicted"/>
<dbReference type="Proteomes" id="UP000318939">
    <property type="component" value="Chromosome"/>
</dbReference>
<dbReference type="PANTHER" id="PTHR43252:SF7">
    <property type="entry name" value="TRANSCRIPTIONAL REGULATOR YQJI"/>
    <property type="match status" value="1"/>
</dbReference>
<dbReference type="InterPro" id="IPR005149">
    <property type="entry name" value="Tscrpt_reg_PadR_N"/>
</dbReference>
<evidence type="ECO:0000313" key="2">
    <source>
        <dbReference type="EMBL" id="WFS23113.1"/>
    </source>
</evidence>